<evidence type="ECO:0000256" key="1">
    <source>
        <dbReference type="SAM" id="MobiDB-lite"/>
    </source>
</evidence>
<feature type="region of interest" description="Disordered" evidence="1">
    <location>
        <begin position="40"/>
        <end position="85"/>
    </location>
</feature>
<reference evidence="2" key="1">
    <citation type="submission" date="2022-05" db="EMBL/GenBank/DDBJ databases">
        <authorList>
            <person name="Friedrich I."/>
            <person name="Poehlein A."/>
            <person name="Schneider D."/>
            <person name="Hertel R."/>
            <person name="Daniel R."/>
        </authorList>
    </citation>
    <scope>NUCLEOTIDE SEQUENCE</scope>
</reference>
<dbReference type="Proteomes" id="UP001056883">
    <property type="component" value="Segment"/>
</dbReference>
<evidence type="ECO:0000313" key="3">
    <source>
        <dbReference type="Proteomes" id="UP001056883"/>
    </source>
</evidence>
<keyword evidence="3" id="KW-1185">Reference proteome</keyword>
<evidence type="ECO:0000313" key="2">
    <source>
        <dbReference type="EMBL" id="USN16325.1"/>
    </source>
</evidence>
<name>A0A9E7MUK3_9CAUD</name>
<feature type="region of interest" description="Disordered" evidence="1">
    <location>
        <begin position="106"/>
        <end position="125"/>
    </location>
</feature>
<accession>A0A9E7MUK3</accession>
<protein>
    <submittedName>
        <fullName evidence="2">Uncharacterized protein</fullName>
    </submittedName>
</protein>
<sequence length="125" mass="13360">MTNNMVQFSGGLLVEQHDFSRRRTLKLPSYNEAAAPEVLERDENGNALVVKDADGNPVTPQGGPAPSGDGHEGQTPVPPFTVDEDGDLVDAEGYLVAKKGEYELDDESHPVLDGNGMPVMVDPSK</sequence>
<proteinExistence type="predicted"/>
<dbReference type="EMBL" id="ON529861">
    <property type="protein sequence ID" value="USN16325.1"/>
    <property type="molecule type" value="Genomic_DNA"/>
</dbReference>
<gene>
    <name evidence="2" type="ORF">PLUTO_00090</name>
</gene>
<organism evidence="2 3">
    <name type="scientific">Luteibacter phage vB_LflM-Pluto</name>
    <dbReference type="NCBI Taxonomy" id="2948611"/>
    <lineage>
        <taxon>Viruses</taxon>
        <taxon>Duplodnaviria</taxon>
        <taxon>Heunggongvirae</taxon>
        <taxon>Uroviricota</taxon>
        <taxon>Caudoviricetes</taxon>
        <taxon>Lindbergviridae</taxon>
        <taxon>Plutovirus</taxon>
        <taxon>Plutovirus pluto</taxon>
    </lineage>
</organism>